<evidence type="ECO:0000256" key="11">
    <source>
        <dbReference type="HAMAP-Rule" id="MF_01520"/>
    </source>
</evidence>
<dbReference type="InterPro" id="IPR036571">
    <property type="entry name" value="MECDP_synthase_sf"/>
</dbReference>
<dbReference type="InterPro" id="IPR034683">
    <property type="entry name" value="IspD/TarI"/>
</dbReference>
<dbReference type="NCBIfam" id="TIGR00151">
    <property type="entry name" value="ispF"/>
    <property type="match status" value="1"/>
</dbReference>
<comment type="cofactor">
    <cofactor evidence="2 11">
        <name>a divalent metal cation</name>
        <dbReference type="ChEBI" id="CHEBI:60240"/>
    </cofactor>
</comment>
<dbReference type="HAMAP" id="MF_01520">
    <property type="entry name" value="IspDF"/>
    <property type="match status" value="1"/>
</dbReference>
<keyword evidence="6 11" id="KW-0548">Nucleotidyltransferase</keyword>
<dbReference type="eggNOG" id="COG1211">
    <property type="taxonomic scope" value="Bacteria"/>
</dbReference>
<protein>
    <recommendedName>
        <fullName evidence="11">Bifunctional enzyme IspD/IspF</fullName>
    </recommendedName>
    <domain>
        <recommendedName>
            <fullName evidence="11">2-C-methyl-D-erythritol 4-phosphate cytidylyltransferase</fullName>
            <ecNumber evidence="11">2.7.7.60</ecNumber>
        </recommendedName>
        <alternativeName>
            <fullName evidence="11">4-diphosphocytidyl-2C-methyl-D-erythritol synthase</fullName>
        </alternativeName>
        <alternativeName>
            <fullName evidence="11">MEP cytidylyltransferase</fullName>
            <shortName evidence="11">MCT</shortName>
        </alternativeName>
    </domain>
    <domain>
        <recommendedName>
            <fullName evidence="11">2-C-methyl-D-erythritol 2,4-cyclodiphosphate synthase</fullName>
            <shortName evidence="11">MECDP-synthase</shortName>
            <shortName evidence="11">MECPP-synthase</shortName>
            <shortName evidence="11">MECPS</shortName>
            <ecNumber evidence="11">4.6.1.12</ecNumber>
        </recommendedName>
    </domain>
</protein>
<sequence length="412" mass="44133">MVAVWEVIRYNKIWLTIGIGQVKKLEKRVSAVLVAAGSSTRMGFDKLSFDLGGETVLHRSIRAFEQNPLVTEIVLVAGKNRAFVEQQAADCTKPVQIVTGGTTRAESAKNGVLAAAGELVAVHDAARPFVSQAVITAALEAAARCGAAAPAVPVKDTIKAAARGNGKTVPDACLVYTTPDRSTLYAVQTPQCFDRAEYLAALEELDAEKARLVTDDCSLFELTGRAVQLTQGDYANYKITTREDLPRPEQKEEHKMRIGHGYDVHRLVEGRKLILGGVEVPFEKGLLGHSDADVLAHAVMDAVLGAAALGDIGQHFPDNDPAYSGADSLKLARRVAEILKEHGFRIENIDATLLCQRPKLAPYIPAMRQNLADAFGLPVDAVSVKATTEEHLGFTGEGLGIAAHAVALIETL</sequence>
<feature type="binding site" evidence="11">
    <location>
        <position position="265"/>
    </location>
    <ligand>
        <name>a divalent metal cation</name>
        <dbReference type="ChEBI" id="CHEBI:60240"/>
    </ligand>
</feature>
<feature type="binding site" evidence="11">
    <location>
        <begin position="311"/>
        <end position="313"/>
    </location>
    <ligand>
        <name>4-CDP-2-C-methyl-D-erythritol 2-phosphate</name>
        <dbReference type="ChEBI" id="CHEBI:57919"/>
    </ligand>
</feature>
<comment type="catalytic activity">
    <reaction evidence="1 11">
        <text>4-CDP-2-C-methyl-D-erythritol 2-phosphate = 2-C-methyl-D-erythritol 2,4-cyclic diphosphate + CMP</text>
        <dbReference type="Rhea" id="RHEA:23864"/>
        <dbReference type="ChEBI" id="CHEBI:57919"/>
        <dbReference type="ChEBI" id="CHEBI:58483"/>
        <dbReference type="ChEBI" id="CHEBI:60377"/>
        <dbReference type="EC" id="4.6.1.12"/>
    </reaction>
</comment>
<evidence type="ECO:0000313" key="14">
    <source>
        <dbReference type="Proteomes" id="UP000006028"/>
    </source>
</evidence>
<comment type="function">
    <text evidence="11">Bifunctional enzyme that catalyzes the formation of 4-diphosphocytidyl-2-C-methyl-D-erythritol from CTP and 2-C-methyl-D-erythritol 4-phosphate (MEP) (IspD), and catalyzes the conversion of 4-diphosphocytidyl-2-C-methyl-D-erythritol 2-phosphate (CDP-ME2P) to 2-C-methyl-D-erythritol 2,4-cyclodiphosphate (ME-CPP) with a corresponding release of cytidine 5-monophosphate (CMP) (IspF).</text>
</comment>
<dbReference type="FunFam" id="3.30.1330.50:FF:000001">
    <property type="entry name" value="2-C-methyl-D-erythritol 2,4-cyclodiphosphate synthase"/>
    <property type="match status" value="1"/>
</dbReference>
<evidence type="ECO:0000256" key="3">
    <source>
        <dbReference type="ARBA" id="ARBA00004709"/>
    </source>
</evidence>
<dbReference type="Gene3D" id="3.90.550.10">
    <property type="entry name" value="Spore Coat Polysaccharide Biosynthesis Protein SpsA, Chain A"/>
    <property type="match status" value="1"/>
</dbReference>
<organism evidence="13 14">
    <name type="scientific">Faecalibacterium cf. prausnitzii KLE1255</name>
    <dbReference type="NCBI Taxonomy" id="748224"/>
    <lineage>
        <taxon>Bacteria</taxon>
        <taxon>Bacillati</taxon>
        <taxon>Bacillota</taxon>
        <taxon>Clostridia</taxon>
        <taxon>Eubacteriales</taxon>
        <taxon>Oscillospiraceae</taxon>
        <taxon>Faecalibacterium</taxon>
    </lineage>
</organism>
<proteinExistence type="inferred from homology"/>
<dbReference type="EC" id="2.7.7.60" evidence="11"/>
<keyword evidence="9 11" id="KW-0456">Lyase</keyword>
<dbReference type="InterPro" id="IPR029044">
    <property type="entry name" value="Nucleotide-diphossugar_trans"/>
</dbReference>
<dbReference type="GO" id="GO:0050518">
    <property type="term" value="F:2-C-methyl-D-erythritol 4-phosphate cytidylyltransferase activity"/>
    <property type="evidence" value="ECO:0007669"/>
    <property type="project" value="UniProtKB-UniRule"/>
</dbReference>
<dbReference type="AlphaFoldDB" id="E2ZH10"/>
<reference evidence="13 14" key="1">
    <citation type="submission" date="2010-08" db="EMBL/GenBank/DDBJ databases">
        <authorList>
            <person name="Weinstock G."/>
            <person name="Sodergren E."/>
            <person name="Clifton S."/>
            <person name="Fulton L."/>
            <person name="Fulton B."/>
            <person name="Courtney L."/>
            <person name="Fronick C."/>
            <person name="Harrison M."/>
            <person name="Strong C."/>
            <person name="Farmer C."/>
            <person name="Delahaunty K."/>
            <person name="Markovic C."/>
            <person name="Hall O."/>
            <person name="Minx P."/>
            <person name="Tomlinson C."/>
            <person name="Mitreva M."/>
            <person name="Hou S."/>
            <person name="Chen J."/>
            <person name="Wollam A."/>
            <person name="Pepin K.H."/>
            <person name="Johnson M."/>
            <person name="Bhonagiri V."/>
            <person name="Zhang X."/>
            <person name="Suruliraj S."/>
            <person name="Warren W."/>
            <person name="Chinwalla A."/>
            <person name="Mardis E.R."/>
            <person name="Wilson R.K."/>
        </authorList>
    </citation>
    <scope>NUCLEOTIDE SEQUENCE [LARGE SCALE GENOMIC DNA]</scope>
    <source>
        <strain evidence="13 14">KLE1255</strain>
    </source>
</reference>
<feature type="binding site" evidence="11">
    <location>
        <begin position="316"/>
        <end position="320"/>
    </location>
    <ligand>
        <name>4-CDP-2-C-methyl-D-erythritol 2-phosphate</name>
        <dbReference type="ChEBI" id="CHEBI:57919"/>
    </ligand>
</feature>
<evidence type="ECO:0000313" key="13">
    <source>
        <dbReference type="EMBL" id="EFQ07603.1"/>
    </source>
</evidence>
<feature type="binding site" evidence="11">
    <location>
        <begin position="289"/>
        <end position="290"/>
    </location>
    <ligand>
        <name>4-CDP-2-C-methyl-D-erythritol 2-phosphate</name>
        <dbReference type="ChEBI" id="CHEBI:57919"/>
    </ligand>
</feature>
<feature type="site" description="Positions MEP for the nucleophilic attack" evidence="11">
    <location>
        <position position="181"/>
    </location>
</feature>
<dbReference type="PANTHER" id="PTHR43181:SF1">
    <property type="entry name" value="2-C-METHYL-D-ERYTHRITOL 2,4-CYCLODIPHOSPHATE SYNTHASE, CHLOROPLASTIC"/>
    <property type="match status" value="1"/>
</dbReference>
<dbReference type="HOGENOM" id="CLU_042800_2_5_9"/>
<comment type="similarity">
    <text evidence="4">Belongs to the IspF family.</text>
</comment>
<dbReference type="EMBL" id="AECU01000083">
    <property type="protein sequence ID" value="EFQ07603.1"/>
    <property type="molecule type" value="Genomic_DNA"/>
</dbReference>
<comment type="similarity">
    <text evidence="11">In the C-terminal section; belongs to the IspF family.</text>
</comment>
<comment type="caution">
    <text evidence="11">Lacks conserved residue(s) required for the propagation of feature annotation.</text>
</comment>
<evidence type="ECO:0000256" key="8">
    <source>
        <dbReference type="ARBA" id="ARBA00023229"/>
    </source>
</evidence>
<dbReference type="HAMAP" id="MF_00108">
    <property type="entry name" value="IspD"/>
    <property type="match status" value="1"/>
</dbReference>
<dbReference type="HAMAP" id="MF_00107">
    <property type="entry name" value="IspF"/>
    <property type="match status" value="1"/>
</dbReference>
<dbReference type="Pfam" id="PF02542">
    <property type="entry name" value="YgbB"/>
    <property type="match status" value="1"/>
</dbReference>
<dbReference type="Pfam" id="PF01128">
    <property type="entry name" value="IspD"/>
    <property type="match status" value="1"/>
</dbReference>
<feature type="region of interest" description="2-C-methyl-D-erythritol 2,4-cyclodiphosphate synthase" evidence="11">
    <location>
        <begin position="257"/>
        <end position="412"/>
    </location>
</feature>
<comment type="pathway">
    <text evidence="11">Isoprenoid biosynthesis; isopentenyl diphosphate biosynthesis via DXP pathway; isopentenyl diphosphate from 1-deoxy-D-xylulose 5-phosphate: step 2/6.</text>
</comment>
<dbReference type="EC" id="4.6.1.12" evidence="11"/>
<dbReference type="InterPro" id="IPR003526">
    <property type="entry name" value="MECDP_synthase"/>
</dbReference>
<gene>
    <name evidence="11" type="primary">ispDF</name>
    <name evidence="13" type="synonym">ispF</name>
    <name evidence="13" type="ORF">HMPREF9436_00948</name>
</gene>
<accession>E2ZH10</accession>
<evidence type="ECO:0000256" key="9">
    <source>
        <dbReference type="ARBA" id="ARBA00023239"/>
    </source>
</evidence>
<feature type="domain" description="2-C-methyl-D-erythritol 2,4-cyclodiphosphate synthase" evidence="12">
    <location>
        <begin position="256"/>
        <end position="409"/>
    </location>
</feature>
<feature type="binding site" evidence="11">
    <location>
        <begin position="263"/>
        <end position="265"/>
    </location>
    <ligand>
        <name>4-CDP-2-C-methyl-D-erythritol 2-phosphate</name>
        <dbReference type="ChEBI" id="CHEBI:57919"/>
    </ligand>
</feature>
<feature type="binding site" evidence="11">
    <location>
        <position position="263"/>
    </location>
    <ligand>
        <name>a divalent metal cation</name>
        <dbReference type="ChEBI" id="CHEBI:60240"/>
    </ligand>
</feature>
<dbReference type="GO" id="GO:0016114">
    <property type="term" value="P:terpenoid biosynthetic process"/>
    <property type="evidence" value="ECO:0007669"/>
    <property type="project" value="InterPro"/>
</dbReference>
<dbReference type="Gene3D" id="3.30.1330.50">
    <property type="entry name" value="2-C-methyl-D-erythritol 2,4-cyclodiphosphate synthase"/>
    <property type="match status" value="1"/>
</dbReference>
<feature type="binding site" evidence="11">
    <location>
        <begin position="387"/>
        <end position="390"/>
    </location>
    <ligand>
        <name>4-CDP-2-C-methyl-D-erythritol 2-phosphate</name>
        <dbReference type="ChEBI" id="CHEBI:57919"/>
    </ligand>
</feature>
<dbReference type="InterPro" id="IPR026596">
    <property type="entry name" value="IspD/F"/>
</dbReference>
<keyword evidence="5 11" id="KW-0808">Transferase</keyword>
<dbReference type="SUPFAM" id="SSF69765">
    <property type="entry name" value="IpsF-like"/>
    <property type="match status" value="1"/>
</dbReference>
<evidence type="ECO:0000256" key="5">
    <source>
        <dbReference type="ARBA" id="ARBA00022679"/>
    </source>
</evidence>
<dbReference type="FunFam" id="3.90.550.10:FF:000003">
    <property type="entry name" value="2-C-methyl-D-erythritol 4-phosphate cytidylyltransferase"/>
    <property type="match status" value="1"/>
</dbReference>
<dbReference type="SUPFAM" id="SSF53448">
    <property type="entry name" value="Nucleotide-diphospho-sugar transferases"/>
    <property type="match status" value="1"/>
</dbReference>
<feature type="site" description="Transition state stabilizer" evidence="11">
    <location>
        <position position="289"/>
    </location>
</feature>
<dbReference type="eggNOG" id="COG0245">
    <property type="taxonomic scope" value="Bacteria"/>
</dbReference>
<comment type="similarity">
    <text evidence="11">In the N-terminal section; belongs to the IspD/TarI cytidylyltransferase family. IspD subfamily.</text>
</comment>
<dbReference type="PROSITE" id="PS01350">
    <property type="entry name" value="ISPF"/>
    <property type="match status" value="1"/>
</dbReference>
<keyword evidence="7 11" id="KW-0479">Metal-binding</keyword>
<evidence type="ECO:0000256" key="2">
    <source>
        <dbReference type="ARBA" id="ARBA00001968"/>
    </source>
</evidence>
<dbReference type="UniPathway" id="UPA00056">
    <property type="reaction ID" value="UER00093"/>
</dbReference>
<dbReference type="InterPro" id="IPR020555">
    <property type="entry name" value="MECDP_synthase_CS"/>
</dbReference>
<evidence type="ECO:0000259" key="12">
    <source>
        <dbReference type="Pfam" id="PF02542"/>
    </source>
</evidence>
<feature type="binding site" evidence="11">
    <location>
        <position position="297"/>
    </location>
    <ligand>
        <name>a divalent metal cation</name>
        <dbReference type="ChEBI" id="CHEBI:60240"/>
    </ligand>
</feature>
<dbReference type="GO" id="GO:0046872">
    <property type="term" value="F:metal ion binding"/>
    <property type="evidence" value="ECO:0007669"/>
    <property type="project" value="UniProtKB-KW"/>
</dbReference>
<feature type="site" description="Positions MEP for the nucleophilic attack" evidence="11">
    <location>
        <position position="238"/>
    </location>
</feature>
<comment type="caution">
    <text evidence="13">The sequence shown here is derived from an EMBL/GenBank/DDBJ whole genome shotgun (WGS) entry which is preliminary data.</text>
</comment>
<dbReference type="GO" id="GO:0019288">
    <property type="term" value="P:isopentenyl diphosphate biosynthetic process, methylerythritol 4-phosphate pathway"/>
    <property type="evidence" value="ECO:0007669"/>
    <property type="project" value="UniProtKB-UniRule"/>
</dbReference>
<dbReference type="GO" id="GO:0008685">
    <property type="term" value="F:2-C-methyl-D-erythritol 2,4-cyclodiphosphate synthase activity"/>
    <property type="evidence" value="ECO:0007669"/>
    <property type="project" value="UniProtKB-UniRule"/>
</dbReference>
<feature type="site" description="Transition state stabilizer" evidence="11">
    <location>
        <position position="41"/>
    </location>
</feature>
<feature type="region of interest" description="2-C-methyl-D-erythritol 4-phosphate cytidylyltransferase" evidence="11">
    <location>
        <begin position="1"/>
        <end position="256"/>
    </location>
</feature>
<keyword evidence="8 11" id="KW-0414">Isoprene biosynthesis</keyword>
<evidence type="ECO:0000256" key="1">
    <source>
        <dbReference type="ARBA" id="ARBA00000200"/>
    </source>
</evidence>
<evidence type="ECO:0000256" key="10">
    <source>
        <dbReference type="ARBA" id="ARBA00023268"/>
    </source>
</evidence>
<comment type="pathway">
    <text evidence="3 11">Isoprenoid biosynthesis; isopentenyl diphosphate biosynthesis via DXP pathway; isopentenyl diphosphate from 1-deoxy-D-xylulose 5-phosphate: step 4/6.</text>
</comment>
<keyword evidence="10 11" id="KW-0511">Multifunctional enzyme</keyword>
<dbReference type="NCBIfam" id="TIGR00453">
    <property type="entry name" value="ispD"/>
    <property type="match status" value="1"/>
</dbReference>
<dbReference type="PANTHER" id="PTHR43181">
    <property type="entry name" value="2-C-METHYL-D-ERYTHRITOL 2,4-CYCLODIPHOSPHATE SYNTHASE, CHLOROPLASTIC"/>
    <property type="match status" value="1"/>
</dbReference>
<name>E2ZH10_9FIRM</name>
<dbReference type="STRING" id="748224.HMPREF9436_00948"/>
<feature type="site" description="Transition state stabilizer" evidence="11">
    <location>
        <position position="388"/>
    </location>
</feature>
<dbReference type="InterPro" id="IPR001228">
    <property type="entry name" value="IspD"/>
</dbReference>
<feature type="binding site" evidence="11">
    <location>
        <position position="394"/>
    </location>
    <ligand>
        <name>4-CDP-2-C-methyl-D-erythritol 2-phosphate</name>
        <dbReference type="ChEBI" id="CHEBI:57919"/>
    </ligand>
</feature>
<evidence type="ECO:0000256" key="4">
    <source>
        <dbReference type="ARBA" id="ARBA00008480"/>
    </source>
</evidence>
<evidence type="ECO:0000256" key="7">
    <source>
        <dbReference type="ARBA" id="ARBA00022723"/>
    </source>
</evidence>
<dbReference type="CDD" id="cd00554">
    <property type="entry name" value="MECDP_synthase"/>
    <property type="match status" value="1"/>
</dbReference>
<dbReference type="Proteomes" id="UP000006028">
    <property type="component" value="Unassembled WGS sequence"/>
</dbReference>
<comment type="catalytic activity">
    <reaction evidence="11">
        <text>2-C-methyl-D-erythritol 4-phosphate + CTP + H(+) = 4-CDP-2-C-methyl-D-erythritol + diphosphate</text>
        <dbReference type="Rhea" id="RHEA:13429"/>
        <dbReference type="ChEBI" id="CHEBI:15378"/>
        <dbReference type="ChEBI" id="CHEBI:33019"/>
        <dbReference type="ChEBI" id="CHEBI:37563"/>
        <dbReference type="ChEBI" id="CHEBI:57823"/>
        <dbReference type="ChEBI" id="CHEBI:58262"/>
        <dbReference type="EC" id="2.7.7.60"/>
    </reaction>
</comment>
<dbReference type="CDD" id="cd02516">
    <property type="entry name" value="CDP-ME_synthetase"/>
    <property type="match status" value="1"/>
</dbReference>
<feature type="site" description="Transition state stabilizer" evidence="11">
    <location>
        <position position="46"/>
    </location>
</feature>
<evidence type="ECO:0000256" key="6">
    <source>
        <dbReference type="ARBA" id="ARBA00022695"/>
    </source>
</evidence>